<evidence type="ECO:0000313" key="1">
    <source>
        <dbReference type="EMBL" id="EJW87082.1"/>
    </source>
</evidence>
<evidence type="ECO:0000313" key="4">
    <source>
        <dbReference type="Proteomes" id="UP000270924"/>
    </source>
</evidence>
<sequence>MVTRSYQSILVVVVAVRVAVCVTTGIMSHLNHTTVVVTNVTWCKCGLMWSSERYLPSGSFVVNLTLLSVQSLFEKFVRNTLVSLGMPWCYENFGISCPIAASEKSA</sequence>
<reference evidence="3" key="1">
    <citation type="submission" date="2012-08" db="EMBL/GenBank/DDBJ databases">
        <title>The Genome Sequence of Wuchereria bancrofti.</title>
        <authorList>
            <person name="Nutman T.B."/>
            <person name="Fink D.L."/>
            <person name="Russ C."/>
            <person name="Young S."/>
            <person name="Zeng Q."/>
            <person name="Koehrsen M."/>
            <person name="Alvarado L."/>
            <person name="Berlin A."/>
            <person name="Chapman S.B."/>
            <person name="Chen Z."/>
            <person name="Freedman E."/>
            <person name="Gellesch M."/>
            <person name="Goldberg J."/>
            <person name="Griggs A."/>
            <person name="Gujja S."/>
            <person name="Heilman E.R."/>
            <person name="Heiman D."/>
            <person name="Hepburn T."/>
            <person name="Howarth C."/>
            <person name="Jen D."/>
            <person name="Larson L."/>
            <person name="Lewis B."/>
            <person name="Mehta T."/>
            <person name="Park D."/>
            <person name="Pearson M."/>
            <person name="Roberts A."/>
            <person name="Saif S."/>
            <person name="Shea T."/>
            <person name="Shenoy N."/>
            <person name="Sisk P."/>
            <person name="Stolte C."/>
            <person name="Sykes S."/>
            <person name="Walk T."/>
            <person name="White J."/>
            <person name="Yandava C."/>
            <person name="Haas B."/>
            <person name="Henn M.R."/>
            <person name="Nusbaum C."/>
            <person name="Birren B."/>
        </authorList>
    </citation>
    <scope>NUCLEOTIDE SEQUENCE [LARGE SCALE GENOMIC DNA]</scope>
    <source>
        <strain evidence="3">NA</strain>
    </source>
</reference>
<dbReference type="EMBL" id="ADBV01000501">
    <property type="protein sequence ID" value="EJW87082.1"/>
    <property type="molecule type" value="Genomic_DNA"/>
</dbReference>
<dbReference type="AlphaFoldDB" id="J9FC04"/>
<organism evidence="1 3">
    <name type="scientific">Wuchereria bancrofti</name>
    <dbReference type="NCBI Taxonomy" id="6293"/>
    <lineage>
        <taxon>Eukaryota</taxon>
        <taxon>Metazoa</taxon>
        <taxon>Ecdysozoa</taxon>
        <taxon>Nematoda</taxon>
        <taxon>Chromadorea</taxon>
        <taxon>Rhabditida</taxon>
        <taxon>Spirurina</taxon>
        <taxon>Spiruromorpha</taxon>
        <taxon>Filarioidea</taxon>
        <taxon>Onchocercidae</taxon>
        <taxon>Wuchereria</taxon>
    </lineage>
</organism>
<name>J9FC04_WUCBA</name>
<evidence type="ECO:0000313" key="2">
    <source>
        <dbReference type="EMBL" id="VDM20051.1"/>
    </source>
</evidence>
<dbReference type="Proteomes" id="UP000004810">
    <property type="component" value="Unassembled WGS sequence"/>
</dbReference>
<gene>
    <name evidence="2" type="ORF">WBA_LOCUS10998</name>
    <name evidence="1" type="ORF">WUBG_02008</name>
</gene>
<protein>
    <submittedName>
        <fullName evidence="1">Uncharacterized protein</fullName>
    </submittedName>
</protein>
<dbReference type="Proteomes" id="UP000270924">
    <property type="component" value="Unassembled WGS sequence"/>
</dbReference>
<evidence type="ECO:0000313" key="3">
    <source>
        <dbReference type="Proteomes" id="UP000004810"/>
    </source>
</evidence>
<dbReference type="EMBL" id="UYWW01012251">
    <property type="protein sequence ID" value="VDM20051.1"/>
    <property type="molecule type" value="Genomic_DNA"/>
</dbReference>
<reference evidence="1" key="2">
    <citation type="submission" date="2012-08" db="EMBL/GenBank/DDBJ databases">
        <title>The Genome Sequence of Wuchereria bancrofti.</title>
        <authorList>
            <consortium name="The Broad Institute Genome Sequencing Platform"/>
            <consortium name="Broad Institute Genome Sequencing Center for Infectious Disease"/>
            <person name="Nutman T.B."/>
            <person name="Fink D.L."/>
            <person name="Russ C."/>
            <person name="Young S."/>
            <person name="Zeng Q."/>
            <person name="Koehrsen M."/>
            <person name="Alvarado L."/>
            <person name="Berlin A."/>
            <person name="Borenstein D."/>
            <person name="Chapman S.B."/>
            <person name="Chen Z."/>
            <person name="Engels R."/>
            <person name="Freedman E."/>
            <person name="Gellesch M."/>
            <person name="Goldberg J."/>
            <person name="Griggs A."/>
            <person name="Gujja S."/>
            <person name="Heilman E.R."/>
            <person name="Heiman D."/>
            <person name="Hepburn T."/>
            <person name="Howarth C."/>
            <person name="Jen D."/>
            <person name="Larson L."/>
            <person name="Lewis B."/>
            <person name="Mehta T."/>
            <person name="Park D."/>
            <person name="Pearson M."/>
            <person name="Richards J."/>
            <person name="Roberts A."/>
            <person name="Saif S."/>
            <person name="Shea T."/>
            <person name="Shenoy N."/>
            <person name="Sisk P."/>
            <person name="Stolte C."/>
            <person name="Sykes S."/>
            <person name="Walk T."/>
            <person name="White J."/>
            <person name="Yandava C."/>
            <person name="Haas B."/>
            <person name="Henn M.R."/>
            <person name="Nusbaum C."/>
            <person name="Birren B."/>
        </authorList>
    </citation>
    <scope>NUCLEOTIDE SEQUENCE</scope>
</reference>
<reference evidence="2 4" key="3">
    <citation type="submission" date="2018-11" db="EMBL/GenBank/DDBJ databases">
        <authorList>
            <consortium name="Pathogen Informatics"/>
        </authorList>
    </citation>
    <scope>NUCLEOTIDE SEQUENCE [LARGE SCALE GENOMIC DNA]</scope>
</reference>
<proteinExistence type="predicted"/>
<dbReference type="InParanoid" id="J9FC04"/>
<accession>J9FC04</accession>
<keyword evidence="4" id="KW-1185">Reference proteome</keyword>